<keyword evidence="3" id="KW-1185">Reference proteome</keyword>
<reference evidence="2 3" key="1">
    <citation type="journal article" date="2024" name="Science">
        <title>Giant polyketide synthase enzymes in the biosynthesis of giant marine polyether toxins.</title>
        <authorList>
            <person name="Fallon T.R."/>
            <person name="Shende V.V."/>
            <person name="Wierzbicki I.H."/>
            <person name="Pendleton A.L."/>
            <person name="Watervoot N.F."/>
            <person name="Auber R.P."/>
            <person name="Gonzalez D.J."/>
            <person name="Wisecaver J.H."/>
            <person name="Moore B.S."/>
        </authorList>
    </citation>
    <scope>NUCLEOTIDE SEQUENCE [LARGE SCALE GENOMIC DNA]</scope>
    <source>
        <strain evidence="2 3">12B1</strain>
    </source>
</reference>
<evidence type="ECO:0000313" key="2">
    <source>
        <dbReference type="EMBL" id="KAL1511163.1"/>
    </source>
</evidence>
<proteinExistence type="predicted"/>
<dbReference type="Pfam" id="PF00155">
    <property type="entry name" value="Aminotran_1_2"/>
    <property type="match status" value="1"/>
</dbReference>
<protein>
    <recommendedName>
        <fullName evidence="1">Aminotransferase class I/classII large domain-containing protein</fullName>
    </recommendedName>
</protein>
<dbReference type="CDD" id="cd00609">
    <property type="entry name" value="AAT_like"/>
    <property type="match status" value="1"/>
</dbReference>
<dbReference type="Gene3D" id="3.90.1150.10">
    <property type="entry name" value="Aspartate Aminotransferase, domain 1"/>
    <property type="match status" value="1"/>
</dbReference>
<dbReference type="Proteomes" id="UP001515480">
    <property type="component" value="Unassembled WGS sequence"/>
</dbReference>
<organism evidence="2 3">
    <name type="scientific">Prymnesium parvum</name>
    <name type="common">Toxic golden alga</name>
    <dbReference type="NCBI Taxonomy" id="97485"/>
    <lineage>
        <taxon>Eukaryota</taxon>
        <taxon>Haptista</taxon>
        <taxon>Haptophyta</taxon>
        <taxon>Prymnesiophyceae</taxon>
        <taxon>Prymnesiales</taxon>
        <taxon>Prymnesiaceae</taxon>
        <taxon>Prymnesium</taxon>
    </lineage>
</organism>
<gene>
    <name evidence="2" type="ORF">AB1Y20_005979</name>
</gene>
<dbReference type="InterPro" id="IPR015421">
    <property type="entry name" value="PyrdxlP-dep_Trfase_major"/>
</dbReference>
<sequence length="491" mass="52544">MWQRRASQLAHAVQRAASVTEGRLGIFPGDWTGPRGNAVPSRASDPYLNFPKCEETLFTSPPGLINLDTGAPCAELLSQGARAMYVGMQHWQQQPRAFTSMQYGPTHGTAAFRRAVADFLNQRYNGAPVSPTALVQTCGATHGLSLTLNTFFGRHATKMAFVEDPCYFLAPSMLHEQGFHVVPVPHHPCQPGRATGLDVEALEAAVLAAKARGQLHQSSNAEEFAAVVYVVPSHHNPTGAVMPEESRRKLVRIARELNLLVLSDDLYELLYFPSERSSSRSDQPSPPARLVSLDFEEGGSGNVVSNNSFSKILGPGVRCGWIEARSELVDRISGSATLASSGGSAQLTGALIASAIEVGAADETLDLMTTTLASRMAAIHTAFNAYAPPGCTLSQPSGGMCAWLQMPQHVDSHEVLLEARQLGVSFKPGDLFSSAKAVGRHAQTNSARLRSCCRLVSAHYDAQTLQQGIQLLCNAIAKVSCRKKGGLGLSS</sequence>
<dbReference type="GO" id="GO:0030170">
    <property type="term" value="F:pyridoxal phosphate binding"/>
    <property type="evidence" value="ECO:0007669"/>
    <property type="project" value="InterPro"/>
</dbReference>
<evidence type="ECO:0000259" key="1">
    <source>
        <dbReference type="Pfam" id="PF00155"/>
    </source>
</evidence>
<name>A0AB34J3D7_PRYPA</name>
<dbReference type="GO" id="GO:0047536">
    <property type="term" value="F:2-aminoadipate transaminase activity"/>
    <property type="evidence" value="ECO:0007669"/>
    <property type="project" value="TreeGrafter"/>
</dbReference>
<dbReference type="PANTHER" id="PTHR42858:SF1">
    <property type="entry name" value="LD15494P"/>
    <property type="match status" value="1"/>
</dbReference>
<comment type="caution">
    <text evidence="2">The sequence shown here is derived from an EMBL/GenBank/DDBJ whole genome shotgun (WGS) entry which is preliminary data.</text>
</comment>
<dbReference type="InterPro" id="IPR004839">
    <property type="entry name" value="Aminotransferase_I/II_large"/>
</dbReference>
<dbReference type="PANTHER" id="PTHR42858">
    <property type="entry name" value="AMINOTRANSFERASE"/>
    <property type="match status" value="1"/>
</dbReference>
<dbReference type="EMBL" id="JBGBPQ010000014">
    <property type="protein sequence ID" value="KAL1511163.1"/>
    <property type="molecule type" value="Genomic_DNA"/>
</dbReference>
<dbReference type="Gene3D" id="3.40.640.10">
    <property type="entry name" value="Type I PLP-dependent aspartate aminotransferase-like (Major domain)"/>
    <property type="match status" value="1"/>
</dbReference>
<evidence type="ECO:0000313" key="3">
    <source>
        <dbReference type="Proteomes" id="UP001515480"/>
    </source>
</evidence>
<accession>A0AB34J3D7</accession>
<dbReference type="AlphaFoldDB" id="A0AB34J3D7"/>
<dbReference type="InterPro" id="IPR015422">
    <property type="entry name" value="PyrdxlP-dep_Trfase_small"/>
</dbReference>
<dbReference type="SUPFAM" id="SSF53383">
    <property type="entry name" value="PLP-dependent transferases"/>
    <property type="match status" value="1"/>
</dbReference>
<dbReference type="InterPro" id="IPR015424">
    <property type="entry name" value="PyrdxlP-dep_Trfase"/>
</dbReference>
<feature type="domain" description="Aminotransferase class I/classII large" evidence="1">
    <location>
        <begin position="97"/>
        <end position="419"/>
    </location>
</feature>